<dbReference type="Gene3D" id="3.40.50.720">
    <property type="entry name" value="NAD(P)-binding Rossmann-like Domain"/>
    <property type="match status" value="1"/>
</dbReference>
<evidence type="ECO:0000259" key="2">
    <source>
        <dbReference type="PROSITE" id="PS51176"/>
    </source>
</evidence>
<name>A0A553UPJ3_9HELI</name>
<dbReference type="Proteomes" id="UP000319322">
    <property type="component" value="Unassembled WGS sequence"/>
</dbReference>
<organism evidence="3 4">
    <name type="scientific">Helicobacter mehlei</name>
    <dbReference type="NCBI Taxonomy" id="2316080"/>
    <lineage>
        <taxon>Bacteria</taxon>
        <taxon>Pseudomonadati</taxon>
        <taxon>Campylobacterota</taxon>
        <taxon>Epsilonproteobacteria</taxon>
        <taxon>Campylobacterales</taxon>
        <taxon>Helicobacteraceae</taxon>
        <taxon>Helicobacter</taxon>
    </lineage>
</organism>
<comment type="caution">
    <text evidence="3">The sequence shown here is derived from an EMBL/GenBank/DDBJ whole genome shotgun (WGS) entry which is preliminary data.</text>
</comment>
<dbReference type="SUPFAM" id="SSF51735">
    <property type="entry name" value="NAD(P)-binding Rossmann-fold domains"/>
    <property type="match status" value="1"/>
</dbReference>
<accession>A0A553UPJ3</accession>
<keyword evidence="1 3" id="KW-0560">Oxidoreductase</keyword>
<dbReference type="Pfam" id="PF20463">
    <property type="entry name" value="PDH_C"/>
    <property type="match status" value="1"/>
</dbReference>
<dbReference type="AlphaFoldDB" id="A0A553UPJ3"/>
<feature type="domain" description="Prephenate/arogenate dehydrogenase" evidence="2">
    <location>
        <begin position="1"/>
        <end position="277"/>
    </location>
</feature>
<evidence type="ECO:0000313" key="4">
    <source>
        <dbReference type="Proteomes" id="UP000319322"/>
    </source>
</evidence>
<dbReference type="InterPro" id="IPR003099">
    <property type="entry name" value="Prephen_DH"/>
</dbReference>
<dbReference type="InterPro" id="IPR046826">
    <property type="entry name" value="PDH_N"/>
</dbReference>
<dbReference type="EMBL" id="VKGC01000016">
    <property type="protein sequence ID" value="TSA82112.1"/>
    <property type="molecule type" value="Genomic_DNA"/>
</dbReference>
<evidence type="ECO:0000313" key="3">
    <source>
        <dbReference type="EMBL" id="TSA82112.1"/>
    </source>
</evidence>
<dbReference type="PROSITE" id="PS51176">
    <property type="entry name" value="PDH_ADH"/>
    <property type="match status" value="1"/>
</dbReference>
<evidence type="ECO:0000256" key="1">
    <source>
        <dbReference type="ARBA" id="ARBA00023002"/>
    </source>
</evidence>
<dbReference type="InterPro" id="IPR046825">
    <property type="entry name" value="PDH_C"/>
</dbReference>
<dbReference type="InterPro" id="IPR036291">
    <property type="entry name" value="NAD(P)-bd_dom_sf"/>
</dbReference>
<dbReference type="Gene3D" id="1.10.3660.10">
    <property type="entry name" value="6-phosphogluconate dehydrogenase C-terminal like domain"/>
    <property type="match status" value="1"/>
</dbReference>
<dbReference type="InterPro" id="IPR008927">
    <property type="entry name" value="6-PGluconate_DH-like_C_sf"/>
</dbReference>
<dbReference type="NCBIfam" id="NF006307">
    <property type="entry name" value="PRK08507.1"/>
    <property type="match status" value="1"/>
</dbReference>
<protein>
    <submittedName>
        <fullName evidence="3">Prephenate dehydrogenase</fullName>
        <ecNumber evidence="3">1.3.1.12</ecNumber>
    </submittedName>
</protein>
<proteinExistence type="predicted"/>
<dbReference type="GO" id="GO:0004665">
    <property type="term" value="F:prephenate dehydrogenase (NADP+) activity"/>
    <property type="evidence" value="ECO:0007669"/>
    <property type="project" value="InterPro"/>
</dbReference>
<sequence length="277" mass="30493">MQIGIIGLGLMGGSLGLALQEVRARLQIKRILGFDSNPLHAQMALSLGLVEECVDFASIQACEVLFLAIPLDGIVQVLQNLKPTPHSTIIEIGGAKEQIIDAIPPSLRPQVVASHPMCGTEFYGPKAALRGLYQNKIVILVDCQDCAPEHLERAKDIFSAIGMQMVKMGAHEHDQHIALISHLPHVLSYALANVVLSQESPQNILSLAAGGFKDMSRLSKSSPIMWRSVFKQNRKHVLEALNLALTELQHAKDLLENQDWDNLEAWMARANCLQEFM</sequence>
<dbReference type="GO" id="GO:0070403">
    <property type="term" value="F:NAD+ binding"/>
    <property type="evidence" value="ECO:0007669"/>
    <property type="project" value="InterPro"/>
</dbReference>
<dbReference type="PANTHER" id="PTHR21363">
    <property type="entry name" value="PREPHENATE DEHYDROGENASE"/>
    <property type="match status" value="1"/>
</dbReference>
<dbReference type="Pfam" id="PF02153">
    <property type="entry name" value="PDH_N"/>
    <property type="match status" value="1"/>
</dbReference>
<dbReference type="GO" id="GO:0008977">
    <property type="term" value="F:prephenate dehydrogenase (NAD+) activity"/>
    <property type="evidence" value="ECO:0007669"/>
    <property type="project" value="UniProtKB-EC"/>
</dbReference>
<dbReference type="SUPFAM" id="SSF48179">
    <property type="entry name" value="6-phosphogluconate dehydrogenase C-terminal domain-like"/>
    <property type="match status" value="1"/>
</dbReference>
<dbReference type="RefSeq" id="WP_120948584.1">
    <property type="nucleotide sequence ID" value="NZ_QXQS01000015.1"/>
</dbReference>
<dbReference type="EC" id="1.3.1.12" evidence="3"/>
<dbReference type="PANTHER" id="PTHR21363:SF0">
    <property type="entry name" value="PREPHENATE DEHYDROGENASE [NADP(+)]"/>
    <property type="match status" value="1"/>
</dbReference>
<reference evidence="3 4" key="2">
    <citation type="submission" date="2019-07" db="EMBL/GenBank/DDBJ databases">
        <title>Helicobacter labacensis sp. nov., Helicobacter mehlei sp. nov. and Helicobacter vulpis sp. nov., isolated from gastric mucosa of red fox (Vulpis vulpis).</title>
        <authorList>
            <person name="Kusar D."/>
            <person name="Gruntar I."/>
            <person name="Pate M."/>
            <person name="Zajc U."/>
            <person name="Ocepek M."/>
        </authorList>
    </citation>
    <scope>NUCLEOTIDE SEQUENCE [LARGE SCALE GENOMIC DNA]</scope>
    <source>
        <strain evidence="3 4">L8b</strain>
    </source>
</reference>
<keyword evidence="4" id="KW-1185">Reference proteome</keyword>
<reference evidence="4" key="1">
    <citation type="submission" date="2019-07" db="EMBL/GenBank/DDBJ databases">
        <title>Helicobacter labacensis sp. nov., Helicobacter mehlei sp. nov. and Helicobacter vulpis sp. nov., isolated from gastric mucosa of red fox (Vulpis vulpis).</title>
        <authorList>
            <person name="Papic B."/>
        </authorList>
    </citation>
    <scope>NUCLEOTIDE SEQUENCE [LARGE SCALE GENOMIC DNA]</scope>
    <source>
        <strain evidence="4">L8b</strain>
    </source>
</reference>
<dbReference type="GO" id="GO:0006571">
    <property type="term" value="P:tyrosine biosynthetic process"/>
    <property type="evidence" value="ECO:0007669"/>
    <property type="project" value="InterPro"/>
</dbReference>
<reference evidence="3 4" key="3">
    <citation type="submission" date="2019-07" db="EMBL/GenBank/DDBJ databases">
        <authorList>
            <person name="Papic B."/>
        </authorList>
    </citation>
    <scope>NUCLEOTIDE SEQUENCE [LARGE SCALE GENOMIC DNA]</scope>
    <source>
        <strain evidence="3 4">L8b</strain>
    </source>
</reference>
<dbReference type="InterPro" id="IPR050812">
    <property type="entry name" value="Preph/Arog_dehydrog"/>
</dbReference>
<gene>
    <name evidence="3" type="ORF">FNE76_06120</name>
</gene>